<organism evidence="1 2">
    <name type="scientific">Selenomonas sputigena</name>
    <dbReference type="NCBI Taxonomy" id="69823"/>
    <lineage>
        <taxon>Bacteria</taxon>
        <taxon>Bacillati</taxon>
        <taxon>Bacillota</taxon>
        <taxon>Negativicutes</taxon>
        <taxon>Selenomonadales</taxon>
        <taxon>Selenomonadaceae</taxon>
        <taxon>Selenomonas</taxon>
    </lineage>
</organism>
<accession>A0ABV3X1H6</accession>
<dbReference type="InterPro" id="IPR016621">
    <property type="entry name" value="UCP014543"/>
</dbReference>
<dbReference type="EMBL" id="JARVLH010000001">
    <property type="protein sequence ID" value="MEX5284043.1"/>
    <property type="molecule type" value="Genomic_DNA"/>
</dbReference>
<protein>
    <submittedName>
        <fullName evidence="1">DUF3783 domain-containing protein</fullName>
    </submittedName>
</protein>
<keyword evidence="2" id="KW-1185">Reference proteome</keyword>
<comment type="caution">
    <text evidence="1">The sequence shown here is derived from an EMBL/GenBank/DDBJ whole genome shotgun (WGS) entry which is preliminary data.</text>
</comment>
<evidence type="ECO:0000313" key="2">
    <source>
        <dbReference type="Proteomes" id="UP001559623"/>
    </source>
</evidence>
<sequence>MKKPEEKVLLYQFSEEKAADIKAALRRLGIQAAVLEQSAWNERVGFLLGIKGFSKGTAAGEPVDFSHEAAIFHNIKNKRLDQVLQALKDAGVGHVQFKAVTTPFNLHWTLCRLCRTIYKEHAYMMEKDEMKE</sequence>
<dbReference type="Proteomes" id="UP001559623">
    <property type="component" value="Unassembled WGS sequence"/>
</dbReference>
<proteinExistence type="predicted"/>
<dbReference type="Pfam" id="PF12646">
    <property type="entry name" value="DUF3783"/>
    <property type="match status" value="1"/>
</dbReference>
<evidence type="ECO:0000313" key="1">
    <source>
        <dbReference type="EMBL" id="MEX5284043.1"/>
    </source>
</evidence>
<gene>
    <name evidence="1" type="ORF">QCO44_00060</name>
</gene>
<reference evidence="1 2" key="1">
    <citation type="submission" date="2023-04" db="EMBL/GenBank/DDBJ databases">
        <title>Genome Sequence of Selenomonas sputigena ATCC 33150.</title>
        <authorList>
            <person name="Miller D.P."/>
            <person name="Anvari S."/>
            <person name="Polson S.W."/>
            <person name="Macdonald M."/>
            <person name="Mcdowell J.V."/>
        </authorList>
    </citation>
    <scope>NUCLEOTIDE SEQUENCE [LARGE SCALE GENOMIC DNA]</scope>
    <source>
        <strain evidence="1 2">ATCC 33150</strain>
    </source>
</reference>
<name>A0ABV3X1H6_9FIRM</name>
<dbReference type="RefSeq" id="WP_368845780.1">
    <property type="nucleotide sequence ID" value="NZ_CP194411.1"/>
</dbReference>